<evidence type="ECO:0000256" key="7">
    <source>
        <dbReference type="RuleBase" id="RU003682"/>
    </source>
</evidence>
<dbReference type="Pfam" id="PF14226">
    <property type="entry name" value="DIOX_N"/>
    <property type="match status" value="1"/>
</dbReference>
<comment type="similarity">
    <text evidence="1 7">Belongs to the iron/ascorbate-dependent oxidoreductase family.</text>
</comment>
<dbReference type="EMBL" id="MTKT01002501">
    <property type="protein sequence ID" value="OWM78224.1"/>
    <property type="molecule type" value="Genomic_DNA"/>
</dbReference>
<dbReference type="OrthoDB" id="288590at2759"/>
<evidence type="ECO:0000256" key="3">
    <source>
        <dbReference type="ARBA" id="ARBA00022964"/>
    </source>
</evidence>
<dbReference type="GO" id="GO:0046872">
    <property type="term" value="F:metal ion binding"/>
    <property type="evidence" value="ECO:0007669"/>
    <property type="project" value="UniProtKB-KW"/>
</dbReference>
<name>A0A218WZT3_PUNGR</name>
<evidence type="ECO:0000313" key="10">
    <source>
        <dbReference type="EMBL" id="PKI43307.1"/>
    </source>
</evidence>
<dbReference type="InterPro" id="IPR044861">
    <property type="entry name" value="IPNS-like_FE2OG_OXY"/>
</dbReference>
<dbReference type="GeneID" id="116199246"/>
<dbReference type="Proteomes" id="UP000233551">
    <property type="component" value="Unassembled WGS sequence"/>
</dbReference>
<dbReference type="InterPro" id="IPR026992">
    <property type="entry name" value="DIOX_N"/>
</dbReference>
<dbReference type="PROSITE" id="PS51471">
    <property type="entry name" value="FE2OG_OXY"/>
    <property type="match status" value="1"/>
</dbReference>
<dbReference type="EMBL" id="PGOL01003058">
    <property type="protein sequence ID" value="PKI43307.1"/>
    <property type="molecule type" value="Genomic_DNA"/>
</dbReference>
<protein>
    <recommendedName>
        <fullName evidence="8">Fe2OG dioxygenase domain-containing protein</fullName>
    </recommendedName>
</protein>
<reference evidence="11" key="1">
    <citation type="journal article" date="2017" name="Plant J.">
        <title>The pomegranate (Punica granatum L.) genome and the genomics of punicalagin biosynthesis.</title>
        <authorList>
            <person name="Qin G."/>
            <person name="Xu C."/>
            <person name="Ming R."/>
            <person name="Tang H."/>
            <person name="Guyot R."/>
            <person name="Kramer E.M."/>
            <person name="Hu Y."/>
            <person name="Yi X."/>
            <person name="Qi Y."/>
            <person name="Xu X."/>
            <person name="Gao Z."/>
            <person name="Pan H."/>
            <person name="Jian J."/>
            <person name="Tian Y."/>
            <person name="Yue Z."/>
            <person name="Xu Y."/>
        </authorList>
    </citation>
    <scope>NUCLEOTIDE SEQUENCE [LARGE SCALE GENOMIC DNA]</scope>
    <source>
        <strain evidence="11">cv. Dabenzi</strain>
    </source>
</reference>
<dbReference type="SUPFAM" id="SSF51197">
    <property type="entry name" value="Clavaminate synthase-like"/>
    <property type="match status" value="1"/>
</dbReference>
<evidence type="ECO:0000313" key="11">
    <source>
        <dbReference type="Proteomes" id="UP000197138"/>
    </source>
</evidence>
<evidence type="ECO:0000259" key="8">
    <source>
        <dbReference type="PROSITE" id="PS51471"/>
    </source>
</evidence>
<keyword evidence="5 7" id="KW-0408">Iron</keyword>
<evidence type="ECO:0000256" key="5">
    <source>
        <dbReference type="ARBA" id="ARBA00023004"/>
    </source>
</evidence>
<dbReference type="InterPro" id="IPR050231">
    <property type="entry name" value="Iron_ascorbate_oxido_reductase"/>
</dbReference>
<evidence type="ECO:0000256" key="1">
    <source>
        <dbReference type="ARBA" id="ARBA00008056"/>
    </source>
</evidence>
<evidence type="ECO:0000256" key="6">
    <source>
        <dbReference type="ARBA" id="ARBA00057022"/>
    </source>
</evidence>
<keyword evidence="12" id="KW-1185">Reference proteome</keyword>
<gene>
    <name evidence="9" type="ORF">CDL15_Pgr015043</name>
    <name evidence="10" type="ORF">CRG98_036287</name>
</gene>
<dbReference type="InterPro" id="IPR027443">
    <property type="entry name" value="IPNS-like_sf"/>
</dbReference>
<dbReference type="AlphaFoldDB" id="A0A218WZT3"/>
<dbReference type="InterPro" id="IPR005123">
    <property type="entry name" value="Oxoglu/Fe-dep_dioxygenase_dom"/>
</dbReference>
<feature type="domain" description="Fe2OG dioxygenase" evidence="8">
    <location>
        <begin position="162"/>
        <end position="264"/>
    </location>
</feature>
<comment type="caution">
    <text evidence="9">The sequence shown here is derived from an EMBL/GenBank/DDBJ whole genome shotgun (WGS) entry which is preliminary data.</text>
</comment>
<comment type="function">
    <text evidence="6">Probable 2-oxoglutarate-dependent dioxygenase that may be involved in glucosinolates biosynthesis. May play a role in the production of aliphatic glucosinolates.</text>
</comment>
<keyword evidence="3" id="KW-0223">Dioxygenase</keyword>
<keyword evidence="2 7" id="KW-0479">Metal-binding</keyword>
<accession>A0A218WZT3</accession>
<dbReference type="Proteomes" id="UP000197138">
    <property type="component" value="Unassembled WGS sequence"/>
</dbReference>
<sequence length="317" mass="36145">MGSQTATQIPVIDLTGENSKPGSSYWVSAYKKIRQALEQHGFFVAEYDKLPLELHDNILSDVAELFELPYETKIQNTSDKPAHGYIGKIAAIPLHEGMGIDRATHLEECEKFTKLMWPSGNDRFCGNAHNYSKLMAELEQMVVRMVFESYGVSSYYNAHVETATYLLRFLSYQKPEIDEANLAFVTHTDKSFISILHQNHVLGLELRTADGNWVGFRPSPTSFVILAGDACMAWSNDRVKPCYHRVIMKGKEARYALGFFSFQRNKLIEPPKELVNEDHPLQYKPFDHMGLLQFYDSVDVRKRAEHTMTKAYCGVST</sequence>
<dbReference type="Gene3D" id="2.60.120.330">
    <property type="entry name" value="B-lactam Antibiotic, Isopenicillin N Synthase, Chain"/>
    <property type="match status" value="1"/>
</dbReference>
<proteinExistence type="inferred from homology"/>
<dbReference type="GO" id="GO:0051213">
    <property type="term" value="F:dioxygenase activity"/>
    <property type="evidence" value="ECO:0007669"/>
    <property type="project" value="UniProtKB-KW"/>
</dbReference>
<dbReference type="Pfam" id="PF03171">
    <property type="entry name" value="2OG-FeII_Oxy"/>
    <property type="match status" value="1"/>
</dbReference>
<evidence type="ECO:0000313" key="9">
    <source>
        <dbReference type="EMBL" id="OWM78224.1"/>
    </source>
</evidence>
<organism evidence="9 11">
    <name type="scientific">Punica granatum</name>
    <name type="common">Pomegranate</name>
    <dbReference type="NCBI Taxonomy" id="22663"/>
    <lineage>
        <taxon>Eukaryota</taxon>
        <taxon>Viridiplantae</taxon>
        <taxon>Streptophyta</taxon>
        <taxon>Embryophyta</taxon>
        <taxon>Tracheophyta</taxon>
        <taxon>Spermatophyta</taxon>
        <taxon>Magnoliopsida</taxon>
        <taxon>eudicotyledons</taxon>
        <taxon>Gunneridae</taxon>
        <taxon>Pentapetalae</taxon>
        <taxon>rosids</taxon>
        <taxon>malvids</taxon>
        <taxon>Myrtales</taxon>
        <taxon>Lythraceae</taxon>
        <taxon>Punica</taxon>
    </lineage>
</organism>
<evidence type="ECO:0000256" key="4">
    <source>
        <dbReference type="ARBA" id="ARBA00023002"/>
    </source>
</evidence>
<dbReference type="PANTHER" id="PTHR47990">
    <property type="entry name" value="2-OXOGLUTARATE (2OG) AND FE(II)-DEPENDENT OXYGENASE SUPERFAMILY PROTEIN-RELATED"/>
    <property type="match status" value="1"/>
</dbReference>
<evidence type="ECO:0000256" key="2">
    <source>
        <dbReference type="ARBA" id="ARBA00022723"/>
    </source>
</evidence>
<keyword evidence="4 7" id="KW-0560">Oxidoreductase</keyword>
<reference evidence="9" key="2">
    <citation type="submission" date="2017-06" db="EMBL/GenBank/DDBJ databases">
        <title>The pomegranate genome and the genomics of punicalagin biosynthesis.</title>
        <authorList>
            <person name="Xu C."/>
        </authorList>
    </citation>
    <scope>NUCLEOTIDE SEQUENCE [LARGE SCALE GENOMIC DNA]</scope>
    <source>
        <tissue evidence="9">Fresh leaf</tissue>
    </source>
</reference>
<evidence type="ECO:0000313" key="12">
    <source>
        <dbReference type="Proteomes" id="UP000233551"/>
    </source>
</evidence>
<dbReference type="FunFam" id="2.60.120.330:FF:000022">
    <property type="entry name" value="Probable 2-oxoglutarate-dependent dioxygenase AOP1.2"/>
    <property type="match status" value="1"/>
</dbReference>
<reference evidence="10 12" key="3">
    <citation type="submission" date="2017-11" db="EMBL/GenBank/DDBJ databases">
        <title>De-novo sequencing of pomegranate (Punica granatum L.) genome.</title>
        <authorList>
            <person name="Akparov Z."/>
            <person name="Amiraslanov A."/>
            <person name="Hajiyeva S."/>
            <person name="Abbasov M."/>
            <person name="Kaur K."/>
            <person name="Hamwieh A."/>
            <person name="Solovyev V."/>
            <person name="Salamov A."/>
            <person name="Braich B."/>
            <person name="Kosarev P."/>
            <person name="Mahmoud A."/>
            <person name="Hajiyev E."/>
            <person name="Babayeva S."/>
            <person name="Izzatullayeva V."/>
            <person name="Mammadov A."/>
            <person name="Mammadov A."/>
            <person name="Sharifova S."/>
            <person name="Ojaghi J."/>
            <person name="Eynullazada K."/>
            <person name="Bayramov B."/>
            <person name="Abdulazimova A."/>
            <person name="Shahmuradov I."/>
        </authorList>
    </citation>
    <scope>NUCLEOTIDE SEQUENCE [LARGE SCALE GENOMIC DNA]</scope>
    <source>
        <strain evidence="10">AG2017</strain>
        <strain evidence="12">cv. AG2017</strain>
        <tissue evidence="10">Leaf</tissue>
    </source>
</reference>
<dbReference type="STRING" id="22663.A0A218WZT3"/>